<comment type="caution">
    <text evidence="2">The sequence shown here is derived from an EMBL/GenBank/DDBJ whole genome shotgun (WGS) entry which is preliminary data.</text>
</comment>
<evidence type="ECO:0000256" key="1">
    <source>
        <dbReference type="SAM" id="MobiDB-lite"/>
    </source>
</evidence>
<dbReference type="Proteomes" id="UP000499080">
    <property type="component" value="Unassembled WGS sequence"/>
</dbReference>
<organism evidence="2 3">
    <name type="scientific">Araneus ventricosus</name>
    <name type="common">Orbweaver spider</name>
    <name type="synonym">Epeira ventricosa</name>
    <dbReference type="NCBI Taxonomy" id="182803"/>
    <lineage>
        <taxon>Eukaryota</taxon>
        <taxon>Metazoa</taxon>
        <taxon>Ecdysozoa</taxon>
        <taxon>Arthropoda</taxon>
        <taxon>Chelicerata</taxon>
        <taxon>Arachnida</taxon>
        <taxon>Araneae</taxon>
        <taxon>Araneomorphae</taxon>
        <taxon>Entelegynae</taxon>
        <taxon>Araneoidea</taxon>
        <taxon>Araneidae</taxon>
        <taxon>Araneus</taxon>
    </lineage>
</organism>
<proteinExistence type="predicted"/>
<dbReference type="AlphaFoldDB" id="A0A4Y2Q245"/>
<accession>A0A4Y2Q245</accession>
<gene>
    <name evidence="2" type="ORF">AVEN_151181-2_1</name>
</gene>
<feature type="non-terminal residue" evidence="2">
    <location>
        <position position="1"/>
    </location>
</feature>
<feature type="region of interest" description="Disordered" evidence="1">
    <location>
        <begin position="63"/>
        <end position="88"/>
    </location>
</feature>
<evidence type="ECO:0000313" key="3">
    <source>
        <dbReference type="Proteomes" id="UP000499080"/>
    </source>
</evidence>
<evidence type="ECO:0000313" key="2">
    <source>
        <dbReference type="EMBL" id="GBN57362.1"/>
    </source>
</evidence>
<reference evidence="2 3" key="1">
    <citation type="journal article" date="2019" name="Sci. Rep.">
        <title>Orb-weaving spider Araneus ventricosus genome elucidates the spidroin gene catalogue.</title>
        <authorList>
            <person name="Kono N."/>
            <person name="Nakamura H."/>
            <person name="Ohtoshi R."/>
            <person name="Moran D.A.P."/>
            <person name="Shinohara A."/>
            <person name="Yoshida Y."/>
            <person name="Fujiwara M."/>
            <person name="Mori M."/>
            <person name="Tomita M."/>
            <person name="Arakawa K."/>
        </authorList>
    </citation>
    <scope>NUCLEOTIDE SEQUENCE [LARGE SCALE GENOMIC DNA]</scope>
</reference>
<dbReference type="EMBL" id="BGPR01012721">
    <property type="protein sequence ID" value="GBN57362.1"/>
    <property type="molecule type" value="Genomic_DNA"/>
</dbReference>
<name>A0A4Y2Q245_ARAVE</name>
<protein>
    <submittedName>
        <fullName evidence="2">Uncharacterized protein</fullName>
    </submittedName>
</protein>
<sequence>TSYVGETRILIPLQLTLLTKQCTSRSTSDGHDNRVIYKDEILTYHAERFDNVKKGKVSLGHLPSPGTLTWSPRQNRTNVNAETDENWR</sequence>
<feature type="compositionally biased region" description="Polar residues" evidence="1">
    <location>
        <begin position="66"/>
        <end position="81"/>
    </location>
</feature>
<keyword evidence="3" id="KW-1185">Reference proteome</keyword>